<name>A0A4Z2GIZ3_9TELE</name>
<evidence type="ECO:0000256" key="1">
    <source>
        <dbReference type="SAM" id="MobiDB-lite"/>
    </source>
</evidence>
<feature type="compositionally biased region" description="Polar residues" evidence="1">
    <location>
        <begin position="44"/>
        <end position="59"/>
    </location>
</feature>
<gene>
    <name evidence="2" type="ORF">EYF80_037133</name>
</gene>
<feature type="compositionally biased region" description="Basic and acidic residues" evidence="1">
    <location>
        <begin position="26"/>
        <end position="37"/>
    </location>
</feature>
<dbReference type="AlphaFoldDB" id="A0A4Z2GIZ3"/>
<protein>
    <submittedName>
        <fullName evidence="2">Uncharacterized protein</fullName>
    </submittedName>
</protein>
<feature type="region of interest" description="Disordered" evidence="1">
    <location>
        <begin position="1"/>
        <end position="91"/>
    </location>
</feature>
<sequence length="154" mass="17204">MDQVQCRPQERQHARPEPPCGLGPARKAEGIWVRPDEWPPLLGSSVTGNRTLGSDTRAASSVRRVTKAGRDESFRQPRRQLQSEKAGMGRRVTCQSVIVPSKRRRLQDSHVCEAPPTSASSSPVCEAAIRLQQERRKKKRARRLNAPLCLDVSC</sequence>
<organism evidence="2 3">
    <name type="scientific">Liparis tanakae</name>
    <name type="common">Tanaka's snailfish</name>
    <dbReference type="NCBI Taxonomy" id="230148"/>
    <lineage>
        <taxon>Eukaryota</taxon>
        <taxon>Metazoa</taxon>
        <taxon>Chordata</taxon>
        <taxon>Craniata</taxon>
        <taxon>Vertebrata</taxon>
        <taxon>Euteleostomi</taxon>
        <taxon>Actinopterygii</taxon>
        <taxon>Neopterygii</taxon>
        <taxon>Teleostei</taxon>
        <taxon>Neoteleostei</taxon>
        <taxon>Acanthomorphata</taxon>
        <taxon>Eupercaria</taxon>
        <taxon>Perciformes</taxon>
        <taxon>Cottioidei</taxon>
        <taxon>Cottales</taxon>
        <taxon>Liparidae</taxon>
        <taxon>Liparis</taxon>
    </lineage>
</organism>
<reference evidence="2 3" key="1">
    <citation type="submission" date="2019-03" db="EMBL/GenBank/DDBJ databases">
        <title>First draft genome of Liparis tanakae, snailfish: a comprehensive survey of snailfish specific genes.</title>
        <authorList>
            <person name="Kim W."/>
            <person name="Song I."/>
            <person name="Jeong J.-H."/>
            <person name="Kim D."/>
            <person name="Kim S."/>
            <person name="Ryu S."/>
            <person name="Song J.Y."/>
            <person name="Lee S.K."/>
        </authorList>
    </citation>
    <scope>NUCLEOTIDE SEQUENCE [LARGE SCALE GENOMIC DNA]</scope>
    <source>
        <tissue evidence="2">Muscle</tissue>
    </source>
</reference>
<comment type="caution">
    <text evidence="2">The sequence shown here is derived from an EMBL/GenBank/DDBJ whole genome shotgun (WGS) entry which is preliminary data.</text>
</comment>
<proteinExistence type="predicted"/>
<evidence type="ECO:0000313" key="2">
    <source>
        <dbReference type="EMBL" id="TNN52682.1"/>
    </source>
</evidence>
<evidence type="ECO:0000313" key="3">
    <source>
        <dbReference type="Proteomes" id="UP000314294"/>
    </source>
</evidence>
<accession>A0A4Z2GIZ3</accession>
<keyword evidence="3" id="KW-1185">Reference proteome</keyword>
<dbReference type="Proteomes" id="UP000314294">
    <property type="component" value="Unassembled WGS sequence"/>
</dbReference>
<dbReference type="EMBL" id="SRLO01000539">
    <property type="protein sequence ID" value="TNN52682.1"/>
    <property type="molecule type" value="Genomic_DNA"/>
</dbReference>